<evidence type="ECO:0000256" key="5">
    <source>
        <dbReference type="ARBA" id="ARBA00023274"/>
    </source>
</evidence>
<evidence type="ECO:0000313" key="9">
    <source>
        <dbReference type="EMBL" id="CAG8669802.1"/>
    </source>
</evidence>
<dbReference type="GO" id="GO:0052837">
    <property type="term" value="P:thiazole biosynthetic process"/>
    <property type="evidence" value="ECO:0007669"/>
    <property type="project" value="TreeGrafter"/>
</dbReference>
<protein>
    <submittedName>
        <fullName evidence="9">5627_t:CDS:1</fullName>
    </submittedName>
</protein>
<reference evidence="9" key="1">
    <citation type="submission" date="2021-06" db="EMBL/GenBank/DDBJ databases">
        <authorList>
            <person name="Kallberg Y."/>
            <person name="Tangrot J."/>
            <person name="Rosling A."/>
        </authorList>
    </citation>
    <scope>NUCLEOTIDE SEQUENCE</scope>
    <source>
        <strain evidence="9">MT106</strain>
    </source>
</reference>
<dbReference type="InterPro" id="IPR017856">
    <property type="entry name" value="Integrase-like_N"/>
</dbReference>
<keyword evidence="10" id="KW-1185">Reference proteome</keyword>
<dbReference type="PANTHER" id="PTHR43209:SF1">
    <property type="entry name" value="TRNA SULFURTRANSFERASE"/>
    <property type="match status" value="1"/>
</dbReference>
<dbReference type="OrthoDB" id="10254627at2759"/>
<dbReference type="Pfam" id="PF02568">
    <property type="entry name" value="ThiI"/>
    <property type="match status" value="1"/>
</dbReference>
<dbReference type="InterPro" id="IPR014729">
    <property type="entry name" value="Rossmann-like_a/b/a_fold"/>
</dbReference>
<accession>A0A9N9EFH3</accession>
<dbReference type="GO" id="GO:0002937">
    <property type="term" value="P:tRNA 4-thiouridine biosynthesis"/>
    <property type="evidence" value="ECO:0007669"/>
    <property type="project" value="TreeGrafter"/>
</dbReference>
<dbReference type="GO" id="GO:0005829">
    <property type="term" value="C:cytosol"/>
    <property type="evidence" value="ECO:0007669"/>
    <property type="project" value="TreeGrafter"/>
</dbReference>
<keyword evidence="4 6" id="KW-0689">Ribosomal protein</keyword>
<evidence type="ECO:0000256" key="2">
    <source>
        <dbReference type="ARBA" id="ARBA00022741"/>
    </source>
</evidence>
<dbReference type="GO" id="GO:0005524">
    <property type="term" value="F:ATP binding"/>
    <property type="evidence" value="ECO:0007669"/>
    <property type="project" value="UniProtKB-KW"/>
</dbReference>
<dbReference type="PROSITE" id="PS00360">
    <property type="entry name" value="RIBOSOMAL_S9"/>
    <property type="match status" value="1"/>
</dbReference>
<comment type="caution">
    <text evidence="9">The sequence shown here is derived from an EMBL/GenBank/DDBJ whole genome shotgun (WGS) entry which is preliminary data.</text>
</comment>
<feature type="non-terminal residue" evidence="9">
    <location>
        <position position="1"/>
    </location>
</feature>
<dbReference type="AlphaFoldDB" id="A0A9N9EFH3"/>
<name>A0A9N9EFH3_9GLOM</name>
<dbReference type="Proteomes" id="UP000789831">
    <property type="component" value="Unassembled WGS sequence"/>
</dbReference>
<feature type="coiled-coil region" evidence="7">
    <location>
        <begin position="176"/>
        <end position="242"/>
    </location>
</feature>
<dbReference type="GO" id="GO:1990904">
    <property type="term" value="C:ribonucleoprotein complex"/>
    <property type="evidence" value="ECO:0007669"/>
    <property type="project" value="UniProtKB-KW"/>
</dbReference>
<evidence type="ECO:0000256" key="7">
    <source>
        <dbReference type="SAM" id="Coils"/>
    </source>
</evidence>
<dbReference type="InterPro" id="IPR020536">
    <property type="entry name" value="ThiI_AANH"/>
</dbReference>
<dbReference type="InterPro" id="IPR020574">
    <property type="entry name" value="Ribosomal_uS9_CS"/>
</dbReference>
<dbReference type="EMBL" id="CAJVPL010007478">
    <property type="protein sequence ID" value="CAG8669802.1"/>
    <property type="molecule type" value="Genomic_DNA"/>
</dbReference>
<dbReference type="Gene3D" id="3.40.50.620">
    <property type="entry name" value="HUPs"/>
    <property type="match status" value="1"/>
</dbReference>
<keyword evidence="3" id="KW-0067">ATP-binding</keyword>
<comment type="similarity">
    <text evidence="1 6">Belongs to the universal ribosomal protein uS9 family.</text>
</comment>
<dbReference type="InterPro" id="IPR050102">
    <property type="entry name" value="tRNA_sulfurtransferase_ThiI"/>
</dbReference>
<sequence length="477" mass="54919">MAPGDNIEIRNAIENKATITYISKGKAVDNMNQNRELEIAFELETLEEYIGKTEHYSNWDRRRKEATARVFMKAGSGQAQIRTKDGKEKGFPDYFFMEPSLCEDIYQPLTLFNKVKDYDLIVRVKGGGFHSQAEAIRLGVARALLKVSAEYRTTLKSFSLLTRDARRVERKKAKFLQDLIIEVRIEKSRLERYREREKRRREECDIEIELLSKDLETNQKIIRQLEEDYQAELKKILELAESAGKIPNIKHRKSRQDQARGKNFLKLRKEIEIIIQEEGQITEKKLKGLGGLPVGSSGQILLLLSGGIDSPVAAYQLMKRGLEVNYCHFYSQQEGQEKITALGEKLQAYNSYSNNIYLIDTQPFLAEIRHISQEKYRLIILKRMFIRTACWLAQKLKIDALATGDSLAQVASQTLASLAVIQQVSSLIILQPLISWDKKEIITQAQKIGTYELSLRHYQDCCSLFEPQHPITKPRSE</sequence>
<dbReference type="InterPro" id="IPR020568">
    <property type="entry name" value="Ribosomal_Su5_D2-typ_SF"/>
</dbReference>
<keyword evidence="2" id="KW-0547">Nucleotide-binding</keyword>
<evidence type="ECO:0000313" key="10">
    <source>
        <dbReference type="Proteomes" id="UP000789831"/>
    </source>
</evidence>
<dbReference type="SUPFAM" id="SSF54211">
    <property type="entry name" value="Ribosomal protein S5 domain 2-like"/>
    <property type="match status" value="1"/>
</dbReference>
<evidence type="ECO:0000256" key="1">
    <source>
        <dbReference type="ARBA" id="ARBA00005251"/>
    </source>
</evidence>
<evidence type="ECO:0000259" key="8">
    <source>
        <dbReference type="Pfam" id="PF02568"/>
    </source>
</evidence>
<dbReference type="InterPro" id="IPR000754">
    <property type="entry name" value="Ribosomal_uS9"/>
</dbReference>
<dbReference type="Gene3D" id="3.30.230.10">
    <property type="match status" value="1"/>
</dbReference>
<gene>
    <name evidence="9" type="ORF">AGERDE_LOCUS12204</name>
</gene>
<evidence type="ECO:0000256" key="3">
    <source>
        <dbReference type="ARBA" id="ARBA00022840"/>
    </source>
</evidence>
<feature type="domain" description="Thil AANH" evidence="8">
    <location>
        <begin position="295"/>
        <end position="476"/>
    </location>
</feature>
<keyword evidence="7" id="KW-0175">Coiled coil</keyword>
<feature type="non-terminal residue" evidence="9">
    <location>
        <position position="477"/>
    </location>
</feature>
<dbReference type="GO" id="GO:0005840">
    <property type="term" value="C:ribosome"/>
    <property type="evidence" value="ECO:0007669"/>
    <property type="project" value="UniProtKB-KW"/>
</dbReference>
<dbReference type="Gene3D" id="1.10.10.200">
    <property type="match status" value="1"/>
</dbReference>
<dbReference type="PANTHER" id="PTHR43209">
    <property type="entry name" value="TRNA SULFURTRANSFERASE"/>
    <property type="match status" value="1"/>
</dbReference>
<proteinExistence type="inferred from homology"/>
<evidence type="ECO:0000256" key="6">
    <source>
        <dbReference type="RuleBase" id="RU003815"/>
    </source>
</evidence>
<organism evidence="9 10">
    <name type="scientific">Ambispora gerdemannii</name>
    <dbReference type="NCBI Taxonomy" id="144530"/>
    <lineage>
        <taxon>Eukaryota</taxon>
        <taxon>Fungi</taxon>
        <taxon>Fungi incertae sedis</taxon>
        <taxon>Mucoromycota</taxon>
        <taxon>Glomeromycotina</taxon>
        <taxon>Glomeromycetes</taxon>
        <taxon>Archaeosporales</taxon>
        <taxon>Ambisporaceae</taxon>
        <taxon>Ambispora</taxon>
    </lineage>
</organism>
<keyword evidence="5 6" id="KW-0687">Ribonucleoprotein</keyword>
<evidence type="ECO:0000256" key="4">
    <source>
        <dbReference type="ARBA" id="ARBA00022980"/>
    </source>
</evidence>
<dbReference type="GO" id="GO:0003735">
    <property type="term" value="F:structural constituent of ribosome"/>
    <property type="evidence" value="ECO:0007669"/>
    <property type="project" value="InterPro"/>
</dbReference>
<dbReference type="GO" id="GO:0006412">
    <property type="term" value="P:translation"/>
    <property type="evidence" value="ECO:0007669"/>
    <property type="project" value="InterPro"/>
</dbReference>
<dbReference type="CDD" id="cd01712">
    <property type="entry name" value="PPase_ThiI"/>
    <property type="match status" value="1"/>
</dbReference>
<dbReference type="InterPro" id="IPR014721">
    <property type="entry name" value="Ribsml_uS5_D2-typ_fold_subgr"/>
</dbReference>
<dbReference type="GO" id="GO:0004810">
    <property type="term" value="F:CCA tRNA nucleotidyltransferase activity"/>
    <property type="evidence" value="ECO:0007669"/>
    <property type="project" value="InterPro"/>
</dbReference>
<dbReference type="Pfam" id="PF00380">
    <property type="entry name" value="Ribosomal_S9"/>
    <property type="match status" value="1"/>
</dbReference>
<dbReference type="SUPFAM" id="SSF52402">
    <property type="entry name" value="Adenine nucleotide alpha hydrolases-like"/>
    <property type="match status" value="1"/>
</dbReference>